<evidence type="ECO:0000313" key="5">
    <source>
        <dbReference type="Proteomes" id="UP000232122"/>
    </source>
</evidence>
<feature type="region of interest" description="Disordered" evidence="2">
    <location>
        <begin position="374"/>
        <end position="404"/>
    </location>
</feature>
<dbReference type="InterPro" id="IPR011990">
    <property type="entry name" value="TPR-like_helical_dom_sf"/>
</dbReference>
<evidence type="ECO:0000313" key="3">
    <source>
        <dbReference type="EMBL" id="MDV6236500.1"/>
    </source>
</evidence>
<dbReference type="SUPFAM" id="SSF48452">
    <property type="entry name" value="TPR-like"/>
    <property type="match status" value="1"/>
</dbReference>
<evidence type="ECO:0000313" key="4">
    <source>
        <dbReference type="EMBL" id="PJZ94539.1"/>
    </source>
</evidence>
<dbReference type="PROSITE" id="PS50005">
    <property type="entry name" value="TPR"/>
    <property type="match status" value="1"/>
</dbReference>
<evidence type="ECO:0000256" key="1">
    <source>
        <dbReference type="PROSITE-ProRule" id="PRU00339"/>
    </source>
</evidence>
<gene>
    <name evidence="3" type="ORF">CH379_012770</name>
    <name evidence="4" type="ORF">CH379_01965</name>
</gene>
<dbReference type="AlphaFoldDB" id="A0A2N0BDA1"/>
<name>A0A2N0BDA1_9LEPT</name>
<dbReference type="Gene3D" id="1.25.40.10">
    <property type="entry name" value="Tetratricopeptide repeat domain"/>
    <property type="match status" value="1"/>
</dbReference>
<dbReference type="OrthoDB" id="344979at2"/>
<keyword evidence="5" id="KW-1185">Reference proteome</keyword>
<organism evidence="4">
    <name type="scientific">Leptospira ellisii</name>
    <dbReference type="NCBI Taxonomy" id="2023197"/>
    <lineage>
        <taxon>Bacteria</taxon>
        <taxon>Pseudomonadati</taxon>
        <taxon>Spirochaetota</taxon>
        <taxon>Spirochaetia</taxon>
        <taxon>Leptospirales</taxon>
        <taxon>Leptospiraceae</taxon>
        <taxon>Leptospira</taxon>
    </lineage>
</organism>
<protein>
    <submittedName>
        <fullName evidence="4">Uncharacterized protein</fullName>
    </submittedName>
</protein>
<keyword evidence="1" id="KW-0802">TPR repeat</keyword>
<dbReference type="Proteomes" id="UP000232122">
    <property type="component" value="Unassembled WGS sequence"/>
</dbReference>
<evidence type="ECO:0000256" key="2">
    <source>
        <dbReference type="SAM" id="MobiDB-lite"/>
    </source>
</evidence>
<reference evidence="3 5" key="2">
    <citation type="journal article" date="2018" name="Microb. Genom.">
        <title>Deciphering the unexplored Leptospira diversity from soils uncovers genomic evolution to virulence.</title>
        <authorList>
            <person name="Thibeaux R."/>
            <person name="Iraola G."/>
            <person name="Ferres I."/>
            <person name="Bierque E."/>
            <person name="Girault D."/>
            <person name="Soupe-Gilbert M.E."/>
            <person name="Picardeau M."/>
            <person name="Goarant C."/>
        </authorList>
    </citation>
    <scope>NUCLEOTIDE SEQUENCE [LARGE SCALE GENOMIC DNA]</scope>
    <source>
        <strain evidence="3 5">ATI7-C-A5</strain>
    </source>
</reference>
<dbReference type="InterPro" id="IPR019734">
    <property type="entry name" value="TPR_rpt"/>
</dbReference>
<comment type="caution">
    <text evidence="4">The sequence shown here is derived from an EMBL/GenBank/DDBJ whole genome shotgun (WGS) entry which is preliminary data.</text>
</comment>
<dbReference type="EMBL" id="NPEF01000011">
    <property type="protein sequence ID" value="PJZ94539.1"/>
    <property type="molecule type" value="Genomic_DNA"/>
</dbReference>
<accession>A0A2N0BDA1</accession>
<dbReference type="EMBL" id="NPEF02000014">
    <property type="protein sequence ID" value="MDV6236500.1"/>
    <property type="molecule type" value="Genomic_DNA"/>
</dbReference>
<feature type="repeat" description="TPR" evidence="1">
    <location>
        <begin position="72"/>
        <end position="105"/>
    </location>
</feature>
<proteinExistence type="predicted"/>
<sequence>MGRILPDRLAGRLLSTWFFFLLCTGYSTLFGNSTFSYEELLRQARDEVLRQRYDHALQKLEIADSLGERRTGPYYEIEGRAWIGKGDLTTALESFEKSLALEPDHPSLLSDLISGYEELRKPDKAFQFTRLGLSQNPENAVFRYKALVLSSRLGNLNYYRQTLRWIGEHNPYANDLPAIEAEIKQSFESGKIDETISKCSKFIPYYPENPLFHRLFLLSLKKKRFSMQGSLSGQRLEQALLDRAAVFRNEPIFAYESALEFLQNKRWNDSLALARRAFFLNLKKDGRAEKEILYPIHRIYRQRGNVLDVQAIEILQEIVESGRSVDANFLDSKLKQTGFNRELLLYSLTFLKNQKRGNSHTQMDTWRDSYSKLRKQQEEEDLSQVVSPFALDPEESEFLTGTQP</sequence>
<reference evidence="4" key="1">
    <citation type="submission" date="2017-07" db="EMBL/GenBank/DDBJ databases">
        <title>Leptospira spp. isolated from tropical soils.</title>
        <authorList>
            <person name="Thibeaux R."/>
            <person name="Iraola G."/>
            <person name="Ferres I."/>
            <person name="Bierque E."/>
            <person name="Girault D."/>
            <person name="Soupe-Gilbert M.-E."/>
            <person name="Picardeau M."/>
            <person name="Goarant C."/>
        </authorList>
    </citation>
    <scope>NUCLEOTIDE SEQUENCE [LARGE SCALE GENOMIC DNA]</scope>
    <source>
        <strain evidence="4">ATI7-C-A5</strain>
    </source>
</reference>
<accession>A0A2N0BPC1</accession>
<dbReference type="RefSeq" id="WP_100745809.1">
    <property type="nucleotide sequence ID" value="NZ_NPEF02000014.1"/>
</dbReference>
<reference evidence="3" key="3">
    <citation type="submission" date="2023-10" db="EMBL/GenBank/DDBJ databases">
        <authorList>
            <person name="Picardeau M."/>
            <person name="Thibeaux R."/>
        </authorList>
    </citation>
    <scope>NUCLEOTIDE SEQUENCE</scope>
    <source>
        <strain evidence="3">ATI7-C-A5</strain>
    </source>
</reference>